<accession>A0A438KBF6</accession>
<dbReference type="EMBL" id="QGNW01000011">
    <property type="protein sequence ID" value="RVX18546.1"/>
    <property type="molecule type" value="Genomic_DNA"/>
</dbReference>
<gene>
    <name evidence="2" type="ORF">CK203_006550</name>
</gene>
<protein>
    <submittedName>
        <fullName evidence="2">Uncharacterized protein</fullName>
    </submittedName>
</protein>
<organism evidence="2 3">
    <name type="scientific">Vitis vinifera</name>
    <name type="common">Grape</name>
    <dbReference type="NCBI Taxonomy" id="29760"/>
    <lineage>
        <taxon>Eukaryota</taxon>
        <taxon>Viridiplantae</taxon>
        <taxon>Streptophyta</taxon>
        <taxon>Embryophyta</taxon>
        <taxon>Tracheophyta</taxon>
        <taxon>Spermatophyta</taxon>
        <taxon>Magnoliopsida</taxon>
        <taxon>eudicotyledons</taxon>
        <taxon>Gunneridae</taxon>
        <taxon>Pentapetalae</taxon>
        <taxon>rosids</taxon>
        <taxon>Vitales</taxon>
        <taxon>Vitaceae</taxon>
        <taxon>Viteae</taxon>
        <taxon>Vitis</taxon>
    </lineage>
</organism>
<reference evidence="2 3" key="1">
    <citation type="journal article" date="2018" name="PLoS Genet.">
        <title>Population sequencing reveals clonal diversity and ancestral inbreeding in the grapevine cultivar Chardonnay.</title>
        <authorList>
            <person name="Roach M.J."/>
            <person name="Johnson D.L."/>
            <person name="Bohlmann J."/>
            <person name="van Vuuren H.J."/>
            <person name="Jones S.J."/>
            <person name="Pretorius I.S."/>
            <person name="Schmidt S.A."/>
            <person name="Borneman A.R."/>
        </authorList>
    </citation>
    <scope>NUCLEOTIDE SEQUENCE [LARGE SCALE GENOMIC DNA]</scope>
    <source>
        <strain evidence="3">cv. Chardonnay</strain>
        <tissue evidence="2">Leaf</tissue>
    </source>
</reference>
<dbReference type="AlphaFoldDB" id="A0A438KBF6"/>
<evidence type="ECO:0000256" key="1">
    <source>
        <dbReference type="SAM" id="MobiDB-lite"/>
    </source>
</evidence>
<evidence type="ECO:0000313" key="2">
    <source>
        <dbReference type="EMBL" id="RVX18546.1"/>
    </source>
</evidence>
<dbReference type="Proteomes" id="UP000288805">
    <property type="component" value="Unassembled WGS sequence"/>
</dbReference>
<evidence type="ECO:0000313" key="3">
    <source>
        <dbReference type="Proteomes" id="UP000288805"/>
    </source>
</evidence>
<sequence length="116" mass="12495">MHRIVQGRHILLVACLASFGQGSFWVILCFKALSSPLSIYRPFAFWDTAFKTVGMGNCPLTVGIAPCKFVSAPRSNMPAKKDTTSPSAAKPSGKGGRTVTGPRRPYPGKPTELLNE</sequence>
<comment type="caution">
    <text evidence="2">The sequence shown here is derived from an EMBL/GenBank/DDBJ whole genome shotgun (WGS) entry which is preliminary data.</text>
</comment>
<proteinExistence type="predicted"/>
<feature type="region of interest" description="Disordered" evidence="1">
    <location>
        <begin position="74"/>
        <end position="116"/>
    </location>
</feature>
<name>A0A438KBF6_VITVI</name>